<keyword evidence="2" id="KW-1185">Reference proteome</keyword>
<protein>
    <submittedName>
        <fullName evidence="1">Uncharacterized protein</fullName>
    </submittedName>
</protein>
<sequence>MKGVIQKPNDKNIQENDFKEDVYKKINFLQGQIDNFISKNISRFDETQPSIPKTAEIMLRLQEYDLTSRDSKDKIRVCIENIERVGKTVKLIADCLTTKAEYKNIDLLQKDIEKKADILYVENLLELQKKQISEMPILVAKDFNSVILKNNKILLEKIEKLETNVVSLGNDLKENFAKKKIYEQKTISPIRPCVQQDFIDWKAKIEKQVQILEKTIKSKPDKSEIKTILHEINDKLHSRIQNLATGDTFKRPSYLAKTNTDENSKTQARNSIFSKNFNFELSFSNKVLAEKDIYSDILEKSQEINIVPEKLDDKVFYLENKIQELAKDILLKASIKDICTLLDMKANIEDVNIALTEIHRELDIKVNKGSL</sequence>
<evidence type="ECO:0000313" key="1">
    <source>
        <dbReference type="EMBL" id="OMJ77346.1"/>
    </source>
</evidence>
<name>A0A1R2BKR4_9CILI</name>
<comment type="caution">
    <text evidence="1">The sequence shown here is derived from an EMBL/GenBank/DDBJ whole genome shotgun (WGS) entry which is preliminary data.</text>
</comment>
<gene>
    <name evidence="1" type="ORF">SteCoe_23096</name>
</gene>
<dbReference type="OrthoDB" id="65833at2759"/>
<proteinExistence type="predicted"/>
<reference evidence="1 2" key="1">
    <citation type="submission" date="2016-11" db="EMBL/GenBank/DDBJ databases">
        <title>The macronuclear genome of Stentor coeruleus: a giant cell with tiny introns.</title>
        <authorList>
            <person name="Slabodnick M."/>
            <person name="Ruby J.G."/>
            <person name="Reiff S.B."/>
            <person name="Swart E.C."/>
            <person name="Gosai S."/>
            <person name="Prabakaran S."/>
            <person name="Witkowska E."/>
            <person name="Larue G.E."/>
            <person name="Fisher S."/>
            <person name="Freeman R.M."/>
            <person name="Gunawardena J."/>
            <person name="Chu W."/>
            <person name="Stover N.A."/>
            <person name="Gregory B.D."/>
            <person name="Nowacki M."/>
            <person name="Derisi J."/>
            <person name="Roy S.W."/>
            <person name="Marshall W.F."/>
            <person name="Sood P."/>
        </authorList>
    </citation>
    <scope>NUCLEOTIDE SEQUENCE [LARGE SCALE GENOMIC DNA]</scope>
    <source>
        <strain evidence="1">WM001</strain>
    </source>
</reference>
<evidence type="ECO:0000313" key="2">
    <source>
        <dbReference type="Proteomes" id="UP000187209"/>
    </source>
</evidence>
<dbReference type="AlphaFoldDB" id="A0A1R2BKR4"/>
<dbReference type="EMBL" id="MPUH01000580">
    <property type="protein sequence ID" value="OMJ77346.1"/>
    <property type="molecule type" value="Genomic_DNA"/>
</dbReference>
<organism evidence="1 2">
    <name type="scientific">Stentor coeruleus</name>
    <dbReference type="NCBI Taxonomy" id="5963"/>
    <lineage>
        <taxon>Eukaryota</taxon>
        <taxon>Sar</taxon>
        <taxon>Alveolata</taxon>
        <taxon>Ciliophora</taxon>
        <taxon>Postciliodesmatophora</taxon>
        <taxon>Heterotrichea</taxon>
        <taxon>Heterotrichida</taxon>
        <taxon>Stentoridae</taxon>
        <taxon>Stentor</taxon>
    </lineage>
</organism>
<accession>A0A1R2BKR4</accession>
<dbReference type="Proteomes" id="UP000187209">
    <property type="component" value="Unassembled WGS sequence"/>
</dbReference>